<dbReference type="Gene3D" id="1.10.10.10">
    <property type="entry name" value="Winged helix-like DNA-binding domain superfamily/Winged helix DNA-binding domain"/>
    <property type="match status" value="1"/>
</dbReference>
<dbReference type="EMBL" id="FNYW01000004">
    <property type="protein sequence ID" value="SEI58269.1"/>
    <property type="molecule type" value="Genomic_DNA"/>
</dbReference>
<dbReference type="GO" id="GO:0016798">
    <property type="term" value="F:hydrolase activity, acting on glycosyl bonds"/>
    <property type="evidence" value="ECO:0007669"/>
    <property type="project" value="TreeGrafter"/>
</dbReference>
<gene>
    <name evidence="4" type="ORF">SAMN04488113_10444</name>
</gene>
<dbReference type="CDD" id="cd00090">
    <property type="entry name" value="HTH_ARSR"/>
    <property type="match status" value="1"/>
</dbReference>
<keyword evidence="4" id="KW-0808">Transferase</keyword>
<evidence type="ECO:0000313" key="4">
    <source>
        <dbReference type="EMBL" id="SEI58269.1"/>
    </source>
</evidence>
<evidence type="ECO:0000256" key="1">
    <source>
        <dbReference type="ARBA" id="ARBA00022723"/>
    </source>
</evidence>
<dbReference type="STRING" id="1130080.SAMN04488113_10444"/>
<dbReference type="AlphaFoldDB" id="A0A1H6RRA0"/>
<dbReference type="InterPro" id="IPR036390">
    <property type="entry name" value="WH_DNA-bd_sf"/>
</dbReference>
<dbReference type="GO" id="GO:0005737">
    <property type="term" value="C:cytoplasm"/>
    <property type="evidence" value="ECO:0007669"/>
    <property type="project" value="TreeGrafter"/>
</dbReference>
<dbReference type="OrthoDB" id="9806249at2"/>
<dbReference type="Pfam" id="PF00294">
    <property type="entry name" value="PfkB"/>
    <property type="match status" value="1"/>
</dbReference>
<name>A0A1H6RRA0_9LACT</name>
<dbReference type="InterPro" id="IPR036388">
    <property type="entry name" value="WH-like_DNA-bd_sf"/>
</dbReference>
<keyword evidence="4" id="KW-0418">Kinase</keyword>
<dbReference type="GO" id="GO:0046872">
    <property type="term" value="F:metal ion binding"/>
    <property type="evidence" value="ECO:0007669"/>
    <property type="project" value="UniProtKB-KW"/>
</dbReference>
<evidence type="ECO:0000256" key="2">
    <source>
        <dbReference type="ARBA" id="ARBA00023125"/>
    </source>
</evidence>
<dbReference type="PROSITE" id="PS50956">
    <property type="entry name" value="HTH_ASNC_2"/>
    <property type="match status" value="1"/>
</dbReference>
<dbReference type="Proteomes" id="UP000198564">
    <property type="component" value="Unassembled WGS sequence"/>
</dbReference>
<proteinExistence type="predicted"/>
<dbReference type="SUPFAM" id="SSF53613">
    <property type="entry name" value="Ribokinase-like"/>
    <property type="match status" value="1"/>
</dbReference>
<dbReference type="PANTHER" id="PTHR42909">
    <property type="entry name" value="ZGC:136858"/>
    <property type="match status" value="1"/>
</dbReference>
<organism evidence="4 5">
    <name type="scientific">Alkalibacterium gilvum</name>
    <dbReference type="NCBI Taxonomy" id="1130080"/>
    <lineage>
        <taxon>Bacteria</taxon>
        <taxon>Bacillati</taxon>
        <taxon>Bacillota</taxon>
        <taxon>Bacilli</taxon>
        <taxon>Lactobacillales</taxon>
        <taxon>Carnobacteriaceae</taxon>
        <taxon>Alkalibacterium</taxon>
    </lineage>
</organism>
<dbReference type="Gene3D" id="3.40.1190.20">
    <property type="match status" value="1"/>
</dbReference>
<dbReference type="PANTHER" id="PTHR42909:SF1">
    <property type="entry name" value="CARBOHYDRATE KINASE PFKB DOMAIN-CONTAINING PROTEIN"/>
    <property type="match status" value="1"/>
</dbReference>
<reference evidence="5" key="1">
    <citation type="submission" date="2016-10" db="EMBL/GenBank/DDBJ databases">
        <authorList>
            <person name="Varghese N."/>
            <person name="Submissions S."/>
        </authorList>
    </citation>
    <scope>NUCLEOTIDE SEQUENCE [LARGE SCALE GENOMIC DNA]</scope>
    <source>
        <strain evidence="5">DSM 25751</strain>
    </source>
</reference>
<dbReference type="GO" id="GO:0043565">
    <property type="term" value="F:sequence-specific DNA binding"/>
    <property type="evidence" value="ECO:0007669"/>
    <property type="project" value="InterPro"/>
</dbReference>
<dbReference type="Pfam" id="PF13412">
    <property type="entry name" value="HTH_24"/>
    <property type="match status" value="1"/>
</dbReference>
<dbReference type="RefSeq" id="WP_091632891.1">
    <property type="nucleotide sequence ID" value="NZ_FNYW01000004.1"/>
</dbReference>
<dbReference type="GO" id="GO:0004730">
    <property type="term" value="F:pseudouridylate synthase activity"/>
    <property type="evidence" value="ECO:0007669"/>
    <property type="project" value="TreeGrafter"/>
</dbReference>
<keyword evidence="5" id="KW-1185">Reference proteome</keyword>
<dbReference type="GO" id="GO:0016301">
    <property type="term" value="F:kinase activity"/>
    <property type="evidence" value="ECO:0007669"/>
    <property type="project" value="UniProtKB-KW"/>
</dbReference>
<dbReference type="InterPro" id="IPR011991">
    <property type="entry name" value="ArsR-like_HTH"/>
</dbReference>
<dbReference type="InterPro" id="IPR011611">
    <property type="entry name" value="PfkB_dom"/>
</dbReference>
<keyword evidence="2" id="KW-0238">DNA-binding</keyword>
<protein>
    <submittedName>
        <fullName evidence="4">Pseudouridine kinase</fullName>
    </submittedName>
</protein>
<keyword evidence="1" id="KW-0479">Metal-binding</keyword>
<feature type="domain" description="HTH asnC-type" evidence="3">
    <location>
        <begin position="1"/>
        <end position="67"/>
    </location>
</feature>
<dbReference type="SUPFAM" id="SSF46785">
    <property type="entry name" value="Winged helix' DNA-binding domain"/>
    <property type="match status" value="1"/>
</dbReference>
<evidence type="ECO:0000259" key="3">
    <source>
        <dbReference type="PROSITE" id="PS50956"/>
    </source>
</evidence>
<evidence type="ECO:0000313" key="5">
    <source>
        <dbReference type="Proteomes" id="UP000198564"/>
    </source>
</evidence>
<sequence length="363" mass="40531">MTNRELEILNILKEDPMISQDELAAMLGISRSGVATHIHNLMKKGYIKGKGYVLSERNFVTVVGGINIDIIGIPDGELIDNNSNPGKIHFTIGGAARNIALSLKQLNIPSYLISVYGDDMNGEKFVNDSNKKELDIQYCERINGQRTSSFLYIDDISRTKTMGIDDMGIFDNMTPDFMANYLKLINQSEYCIADTNLPAESLEYLYKNVTAPILIKTTSINKNARLISPYQNIHTLITTSVELKELLASYGEPYTDLEQAARFILSKNVTNLIVFSIKEGLFFMNTSGKIRLNTIPCTVINTSGTSAVFLSTVVWGLHNNLDWDQILKFSYSAAILSVKSREPVSPLLSATELMAEEKRLFKK</sequence>
<dbReference type="InterPro" id="IPR029056">
    <property type="entry name" value="Ribokinase-like"/>
</dbReference>
<accession>A0A1H6RRA0</accession>
<dbReference type="InterPro" id="IPR000485">
    <property type="entry name" value="AsnC-type_HTH_dom"/>
</dbReference>